<keyword evidence="1" id="KW-0812">Transmembrane</keyword>
<organism evidence="2 3">
    <name type="scientific">Caldanaerobacter subterraneus</name>
    <dbReference type="NCBI Taxonomy" id="911092"/>
    <lineage>
        <taxon>Bacteria</taxon>
        <taxon>Bacillati</taxon>
        <taxon>Bacillota</taxon>
        <taxon>Clostridia</taxon>
        <taxon>Thermoanaerobacterales</taxon>
        <taxon>Thermoanaerobacteraceae</taxon>
        <taxon>Caldanaerobacter</taxon>
    </lineage>
</organism>
<evidence type="ECO:0000313" key="2">
    <source>
        <dbReference type="EMBL" id="TCO57800.1"/>
    </source>
</evidence>
<feature type="transmembrane region" description="Helical" evidence="1">
    <location>
        <begin position="140"/>
        <end position="157"/>
    </location>
</feature>
<dbReference type="RefSeq" id="WP_132040654.1">
    <property type="nucleotide sequence ID" value="NZ_SLWU01000028.1"/>
</dbReference>
<dbReference type="EMBL" id="SLWU01000028">
    <property type="protein sequence ID" value="TCO57800.1"/>
    <property type="molecule type" value="Genomic_DNA"/>
</dbReference>
<feature type="transmembrane region" description="Helical" evidence="1">
    <location>
        <begin position="163"/>
        <end position="181"/>
    </location>
</feature>
<keyword evidence="1" id="KW-0472">Membrane</keyword>
<protein>
    <submittedName>
        <fullName evidence="2">Uncharacterized protein</fullName>
    </submittedName>
</protein>
<evidence type="ECO:0000256" key="1">
    <source>
        <dbReference type="SAM" id="Phobius"/>
    </source>
</evidence>
<comment type="caution">
    <text evidence="2">The sequence shown here is derived from an EMBL/GenBank/DDBJ whole genome shotgun (WGS) entry which is preliminary data.</text>
</comment>
<feature type="transmembrane region" description="Helical" evidence="1">
    <location>
        <begin position="64"/>
        <end position="81"/>
    </location>
</feature>
<name>A0A4V2S715_9THEO</name>
<evidence type="ECO:0000313" key="3">
    <source>
        <dbReference type="Proteomes" id="UP000294886"/>
    </source>
</evidence>
<dbReference type="AlphaFoldDB" id="A0A4V2S715"/>
<sequence>MFKNKIKDLLDTLNLLCDFLSHPMEPQNAYFSFKRRNFYLCLAFVLFIIEMVIIILFFSPVNKYIKLIGLITALVILKFSIKFEKFSMYIKELDRMDIKNNINKKIADLEGKSIIEFLTELEIESEAAINSLRSEVNSPILVNLVNTIISFLLGYFIQKTSIAIGPILLVLLFVLYLYFVLDIIKKSKSYLLELYEYQIKFLKRLKRGLGKD</sequence>
<gene>
    <name evidence="2" type="ORF">EV203_12829</name>
</gene>
<dbReference type="Proteomes" id="UP000294886">
    <property type="component" value="Unassembled WGS sequence"/>
</dbReference>
<reference evidence="2 3" key="1">
    <citation type="submission" date="2019-03" db="EMBL/GenBank/DDBJ databases">
        <title>Genomic Encyclopedia of Type Strains, Phase IV (KMG-IV): sequencing the most valuable type-strain genomes for metagenomic binning, comparative biology and taxonomic classification.</title>
        <authorList>
            <person name="Goeker M."/>
        </authorList>
    </citation>
    <scope>NUCLEOTIDE SEQUENCE [LARGE SCALE GENOMIC DNA]</scope>
    <source>
        <strain evidence="2 3">DSM 13054</strain>
    </source>
</reference>
<proteinExistence type="predicted"/>
<feature type="transmembrane region" description="Helical" evidence="1">
    <location>
        <begin position="38"/>
        <end position="58"/>
    </location>
</feature>
<accession>A0A4V2S715</accession>
<keyword evidence="1" id="KW-1133">Transmembrane helix</keyword>